<gene>
    <name evidence="1" type="primary">US2</name>
</gene>
<evidence type="ECO:0000313" key="1">
    <source>
        <dbReference type="EMBL" id="QPO25195.1"/>
    </source>
</evidence>
<dbReference type="InterPro" id="IPR003485">
    <property type="entry name" value="Herpes_US2_varicellovirus"/>
</dbReference>
<dbReference type="GeneID" id="80537032"/>
<organism evidence="1 2">
    <name type="scientific">Bovine alphaherpesvirus 2</name>
    <dbReference type="NCBI Taxonomy" id="10295"/>
    <lineage>
        <taxon>Viruses</taxon>
        <taxon>Duplodnaviria</taxon>
        <taxon>Heunggongvirae</taxon>
        <taxon>Peploviricota</taxon>
        <taxon>Herviviricetes</taxon>
        <taxon>Herpesvirales</taxon>
        <taxon>Orthoherpesviridae</taxon>
        <taxon>Alphaherpesvirinae</taxon>
        <taxon>Simplexvirus</taxon>
        <taxon>Simplexvirus bovinealpha2</taxon>
    </lineage>
</organism>
<reference evidence="1 2" key="1">
    <citation type="journal article" date="2020" name="Arch.">
        <title>Full genome sequence of bovine alphaherpesvirus 2 (BoHV-2).</title>
        <authorList>
            <person name="Pfaff F."/>
            <person name="Neubauer-Juric A."/>
            <person name="Krebs S."/>
            <person name="Hauser A."/>
            <person name="Singer S."/>
            <person name="Blum H."/>
            <person name="Hoffmann B."/>
        </authorList>
    </citation>
    <scope>NUCLEOTIDE SEQUENCE [LARGE SCALE GENOMIC DNA]</scope>
    <source>
        <strain evidence="1 2">C1Z FZR</strain>
    </source>
</reference>
<keyword evidence="2" id="KW-1185">Reference proteome</keyword>
<protein>
    <submittedName>
        <fullName evidence="1">Virion protein US2</fullName>
    </submittedName>
</protein>
<evidence type="ECO:0000313" key="2">
    <source>
        <dbReference type="Proteomes" id="UP000828537"/>
    </source>
</evidence>
<accession>A0ABX6WPN1</accession>
<dbReference type="RefSeq" id="YP_010798780.1">
    <property type="nucleotide sequence ID" value="NC_076512.1"/>
</dbReference>
<dbReference type="Proteomes" id="UP000828537">
    <property type="component" value="Segment"/>
</dbReference>
<proteinExistence type="predicted"/>
<dbReference type="Pfam" id="PF02476">
    <property type="entry name" value="US2"/>
    <property type="match status" value="1"/>
</dbReference>
<sequence>MGVAAVSVVTLLTEEGAMPRNSGDANPILWHFLMRQCRILIAASPETPVVIRSADLRRVAGPLMDLPRPQRPIVRTRACDCEPATRDSGLFAEDEPGESVEVSSASAHLRALETHKRDQPYHAWIVGAADICVPLMEALWAVGRQYRVVSVSSAHGLTGTTWCVPKHLMPVAKTPWSPFPVSHNNPLREILGACVCSVGGVLPTRGYAAACVWLLARLFKRYRRKSPLSAVGPRNHPAITPCSRCARRVLQPRKIKFKA</sequence>
<name>A0ABX6WPN1_9ALPH</name>
<dbReference type="EMBL" id="MT862163">
    <property type="protein sequence ID" value="QPO25195.1"/>
    <property type="molecule type" value="Genomic_DNA"/>
</dbReference>